<dbReference type="PROSITE" id="PS51194">
    <property type="entry name" value="HELICASE_CTER"/>
    <property type="match status" value="1"/>
</dbReference>
<dbReference type="InterPro" id="IPR027417">
    <property type="entry name" value="P-loop_NTPase"/>
</dbReference>
<evidence type="ECO:0000313" key="5">
    <source>
        <dbReference type="EMBL" id="TDX23696.1"/>
    </source>
</evidence>
<evidence type="ECO:0000256" key="2">
    <source>
        <dbReference type="ARBA" id="ARBA00022840"/>
    </source>
</evidence>
<keyword evidence="5" id="KW-0347">Helicase</keyword>
<name>A0A4R8FD39_9GAMM</name>
<keyword evidence="1" id="KW-0547">Nucleotide-binding</keyword>
<dbReference type="GO" id="GO:0005524">
    <property type="term" value="F:ATP binding"/>
    <property type="evidence" value="ECO:0007669"/>
    <property type="project" value="UniProtKB-KW"/>
</dbReference>
<dbReference type="PANTHER" id="PTHR47962">
    <property type="entry name" value="ATP-DEPENDENT HELICASE LHR-RELATED-RELATED"/>
    <property type="match status" value="1"/>
</dbReference>
<organism evidence="5 6">
    <name type="scientific">Modicisalibacter xianhensis</name>
    <dbReference type="NCBI Taxonomy" id="442341"/>
    <lineage>
        <taxon>Bacteria</taxon>
        <taxon>Pseudomonadati</taxon>
        <taxon>Pseudomonadota</taxon>
        <taxon>Gammaproteobacteria</taxon>
        <taxon>Oceanospirillales</taxon>
        <taxon>Halomonadaceae</taxon>
        <taxon>Modicisalibacter</taxon>
    </lineage>
</organism>
<dbReference type="AlphaFoldDB" id="A0A4R8FD39"/>
<gene>
    <name evidence="5" type="ORF">DFO67_12413</name>
</gene>
<dbReference type="SMART" id="SM00487">
    <property type="entry name" value="DEXDc"/>
    <property type="match status" value="1"/>
</dbReference>
<dbReference type="SUPFAM" id="SSF52540">
    <property type="entry name" value="P-loop containing nucleoside triphosphate hydrolases"/>
    <property type="match status" value="1"/>
</dbReference>
<dbReference type="PANTHER" id="PTHR47962:SF5">
    <property type="entry name" value="ATP-DEPENDENT HELICASE LHR-RELATED"/>
    <property type="match status" value="1"/>
</dbReference>
<dbReference type="RefSeq" id="WP_134020548.1">
    <property type="nucleotide sequence ID" value="NZ_SOEC01000024.1"/>
</dbReference>
<dbReference type="GO" id="GO:0016887">
    <property type="term" value="F:ATP hydrolysis activity"/>
    <property type="evidence" value="ECO:0007669"/>
    <property type="project" value="TreeGrafter"/>
</dbReference>
<keyword evidence="2" id="KW-0067">ATP-binding</keyword>
<sequence>MTDAHSSGFFRLDRRIQRWIWRQGWTQLRDVQEQAVAPVLDGQHDVLLSASTASGKTEAAFMPALTGLLQAMDAGQPPTPLILYVAPLKALINDQYQRLELLVEGTDIALTPWHGDISGTFKKRFRKAPGGVLLITPESLEAMFSRTGTEVPRLFAGLRQVIIDEWHAFIGTERGIQLQSQLARLEVALSRRIPRIGLSATLGDLSLAAEELRPGGGAAVVPIVSRSDHQELRVQLRGYEKVPPRLGRKEADALARNGREVPIEDVTHGDDLVIRDHLFDTLRGQSNLIFANSKRQVELFAELLRRKSEDQRLPEEFFVHHGSLSKDLRYHVEHSLKGDKRPMTAVCTSTLEMGVDIGSVASIAQIGPPYEVASLRQRLGRSGRRGEPAILRLYVTESSLSPQTPYLDRLRPGVYQATAMVQLLVEGWCEPPRTGYLHLSTLIQQILSLIAQYGGATAADLWRTLVKAGPFRHLQQDQFTALLRAMGQEELIVQTASGLLLHGPVGERIVNHHDFYAAFSAPEEFTLFHAGKMIGMLPIDSPLETGGMLVFAGRRWVIVDINDDRKVITLKPSSGGVPPLFGGTGGLIGREVRQRMRQLYAEGEVPGFLNRGAQRLFTQGGTFFREMALDRTAIIQEGGQVLILPWESDQVLNTLALLLRQRGLMAEREGVAVSVQECRCEDLPPLLASILDSPPASADQLAQLAENKRGEKYDDYLPEHLLCSEFASRMLDLEGALAAMRGMLDSAVQRGC</sequence>
<dbReference type="PROSITE" id="PS51192">
    <property type="entry name" value="HELICASE_ATP_BIND_1"/>
    <property type="match status" value="1"/>
</dbReference>
<dbReference type="Gene3D" id="3.40.50.300">
    <property type="entry name" value="P-loop containing nucleotide triphosphate hydrolases"/>
    <property type="match status" value="2"/>
</dbReference>
<dbReference type="InterPro" id="IPR001650">
    <property type="entry name" value="Helicase_C-like"/>
</dbReference>
<dbReference type="EMBL" id="SOEC01000024">
    <property type="protein sequence ID" value="TDX23696.1"/>
    <property type="molecule type" value="Genomic_DNA"/>
</dbReference>
<dbReference type="Pfam" id="PF00270">
    <property type="entry name" value="DEAD"/>
    <property type="match status" value="1"/>
</dbReference>
<keyword evidence="5" id="KW-0378">Hydrolase</keyword>
<evidence type="ECO:0000259" key="4">
    <source>
        <dbReference type="PROSITE" id="PS51194"/>
    </source>
</evidence>
<proteinExistence type="predicted"/>
<evidence type="ECO:0000259" key="3">
    <source>
        <dbReference type="PROSITE" id="PS51192"/>
    </source>
</evidence>
<evidence type="ECO:0000256" key="1">
    <source>
        <dbReference type="ARBA" id="ARBA00022741"/>
    </source>
</evidence>
<comment type="caution">
    <text evidence="5">The sequence shown here is derived from an EMBL/GenBank/DDBJ whole genome shotgun (WGS) entry which is preliminary data.</text>
</comment>
<dbReference type="Proteomes" id="UP000294489">
    <property type="component" value="Unassembled WGS sequence"/>
</dbReference>
<dbReference type="SMART" id="SM00490">
    <property type="entry name" value="HELICc"/>
    <property type="match status" value="1"/>
</dbReference>
<dbReference type="GO" id="GO:0004386">
    <property type="term" value="F:helicase activity"/>
    <property type="evidence" value="ECO:0007669"/>
    <property type="project" value="UniProtKB-KW"/>
</dbReference>
<dbReference type="InterPro" id="IPR052511">
    <property type="entry name" value="ATP-dep_Helicase"/>
</dbReference>
<dbReference type="Pfam" id="PF00271">
    <property type="entry name" value="Helicase_C"/>
    <property type="match status" value="1"/>
</dbReference>
<dbReference type="GO" id="GO:0003677">
    <property type="term" value="F:DNA binding"/>
    <property type="evidence" value="ECO:0007669"/>
    <property type="project" value="TreeGrafter"/>
</dbReference>
<evidence type="ECO:0000313" key="6">
    <source>
        <dbReference type="Proteomes" id="UP000294489"/>
    </source>
</evidence>
<dbReference type="InterPro" id="IPR011545">
    <property type="entry name" value="DEAD/DEAH_box_helicase_dom"/>
</dbReference>
<protein>
    <submittedName>
        <fullName evidence="5">ATP-dependent Lhr-like helicase</fullName>
    </submittedName>
</protein>
<dbReference type="InterPro" id="IPR014001">
    <property type="entry name" value="Helicase_ATP-bd"/>
</dbReference>
<feature type="domain" description="Helicase C-terminal" evidence="4">
    <location>
        <begin position="273"/>
        <end position="426"/>
    </location>
</feature>
<dbReference type="OrthoDB" id="9815222at2"/>
<feature type="domain" description="Helicase ATP-binding" evidence="3">
    <location>
        <begin position="37"/>
        <end position="212"/>
    </location>
</feature>
<reference evidence="5 6" key="1">
    <citation type="submission" date="2019-03" db="EMBL/GenBank/DDBJ databases">
        <title>Freshwater and sediment microbial communities from various areas in North America, analyzing microbe dynamics in response to fracking.</title>
        <authorList>
            <person name="Lamendella R."/>
        </authorList>
    </citation>
    <scope>NUCLEOTIDE SEQUENCE [LARGE SCALE GENOMIC DNA]</scope>
    <source>
        <strain evidence="5 6">6_TX</strain>
    </source>
</reference>
<accession>A0A4R8FD39</accession>